<reference evidence="1 2" key="1">
    <citation type="submission" date="2014-01" db="EMBL/GenBank/DDBJ databases">
        <title>Full genme sequencing of cellulolytic bacterium Gynuella sunshinyii YC6258T gen. nov., sp. nov.</title>
        <authorList>
            <person name="Khan H."/>
            <person name="Chung E.J."/>
            <person name="Chung Y.R."/>
        </authorList>
    </citation>
    <scope>NUCLEOTIDE SEQUENCE [LARGE SCALE GENOMIC DNA]</scope>
    <source>
        <strain evidence="1 2">YC6258</strain>
    </source>
</reference>
<protein>
    <submittedName>
        <fullName evidence="1">Uncharacterized protein</fullName>
    </submittedName>
</protein>
<dbReference type="AlphaFoldDB" id="A0A0C5VX01"/>
<evidence type="ECO:0000313" key="1">
    <source>
        <dbReference type="EMBL" id="AJQ97833.1"/>
    </source>
</evidence>
<organism evidence="1 2">
    <name type="scientific">Gynuella sunshinyii YC6258</name>
    <dbReference type="NCBI Taxonomy" id="1445510"/>
    <lineage>
        <taxon>Bacteria</taxon>
        <taxon>Pseudomonadati</taxon>
        <taxon>Pseudomonadota</taxon>
        <taxon>Gammaproteobacteria</taxon>
        <taxon>Oceanospirillales</taxon>
        <taxon>Saccharospirillaceae</taxon>
        <taxon>Gynuella</taxon>
    </lineage>
</organism>
<name>A0A0C5VX01_9GAMM</name>
<evidence type="ECO:0000313" key="2">
    <source>
        <dbReference type="Proteomes" id="UP000032266"/>
    </source>
</evidence>
<dbReference type="Proteomes" id="UP000032266">
    <property type="component" value="Chromosome"/>
</dbReference>
<dbReference type="KEGG" id="gsn:YC6258_05805"/>
<dbReference type="HOGENOM" id="CLU_2301877_0_0_6"/>
<proteinExistence type="predicted"/>
<keyword evidence="2" id="KW-1185">Reference proteome</keyword>
<gene>
    <name evidence="1" type="ORF">YC6258_05805</name>
</gene>
<dbReference type="EMBL" id="CP007142">
    <property type="protein sequence ID" value="AJQ97833.1"/>
    <property type="molecule type" value="Genomic_DNA"/>
</dbReference>
<dbReference type="RefSeq" id="WP_052830600.1">
    <property type="nucleotide sequence ID" value="NZ_CP007142.1"/>
</dbReference>
<dbReference type="STRING" id="1445510.YC6258_05805"/>
<sequence length="100" mass="11663">MTRPALMFDAYKDERGNYTCDSVSEIPETETEIPGNRYAAVESPVIEPPQWLLDADQLFRQSLQSNYSGDYSEYFVQMQDQFARMHELLQQQMAQYTGNH</sequence>
<accession>A0A0C5VX01</accession>